<name>A0A645BGH9_9ZZZZ</name>
<comment type="caution">
    <text evidence="1">The sequence shown here is derived from an EMBL/GenBank/DDBJ whole genome shotgun (WGS) entry which is preliminary data.</text>
</comment>
<evidence type="ECO:0008006" key="2">
    <source>
        <dbReference type="Google" id="ProtNLM"/>
    </source>
</evidence>
<accession>A0A645BGH9</accession>
<sequence length="131" mass="15064">MDNGYYLFAEPALEAFRREAARGYPLILLMHNPIHTDELYREMMVIRKRECAYLVGTPEEQLACYPPERLRQQRPDAATLAFIDEVKTCPQLKAVLAGHLHFHYETALTPTLTQYITGAGFHGESREIELI</sequence>
<proteinExistence type="predicted"/>
<evidence type="ECO:0000313" key="1">
    <source>
        <dbReference type="EMBL" id="MPM60834.1"/>
    </source>
</evidence>
<organism evidence="1">
    <name type="scientific">bioreactor metagenome</name>
    <dbReference type="NCBI Taxonomy" id="1076179"/>
    <lineage>
        <taxon>unclassified sequences</taxon>
        <taxon>metagenomes</taxon>
        <taxon>ecological metagenomes</taxon>
    </lineage>
</organism>
<dbReference type="AlphaFoldDB" id="A0A645BGH9"/>
<dbReference type="EMBL" id="VSSQ01018012">
    <property type="protein sequence ID" value="MPM60834.1"/>
    <property type="molecule type" value="Genomic_DNA"/>
</dbReference>
<protein>
    <recommendedName>
        <fullName evidence="2">Calcineurin-like phosphoesterase domain-containing protein</fullName>
    </recommendedName>
</protein>
<reference evidence="1" key="1">
    <citation type="submission" date="2019-08" db="EMBL/GenBank/DDBJ databases">
        <authorList>
            <person name="Kucharzyk K."/>
            <person name="Murdoch R.W."/>
            <person name="Higgins S."/>
            <person name="Loffler F."/>
        </authorList>
    </citation>
    <scope>NUCLEOTIDE SEQUENCE</scope>
</reference>
<gene>
    <name evidence="1" type="ORF">SDC9_107688</name>
</gene>